<evidence type="ECO:0000313" key="2">
    <source>
        <dbReference type="EMBL" id="SZX65778.1"/>
    </source>
</evidence>
<dbReference type="PANTHER" id="PTHR10900:SF77">
    <property type="entry name" value="FI19380P1"/>
    <property type="match status" value="1"/>
</dbReference>
<reference evidence="2 3" key="1">
    <citation type="submission" date="2016-10" db="EMBL/GenBank/DDBJ databases">
        <authorList>
            <person name="Cai Z."/>
        </authorList>
    </citation>
    <scope>NUCLEOTIDE SEQUENCE [LARGE SCALE GENOMIC DNA]</scope>
</reference>
<name>A0A383VJS1_TETOB</name>
<dbReference type="PANTHER" id="PTHR10900">
    <property type="entry name" value="PERIOSTIN-RELATED"/>
    <property type="match status" value="1"/>
</dbReference>
<dbReference type="SUPFAM" id="SSF82153">
    <property type="entry name" value="FAS1 domain"/>
    <property type="match status" value="1"/>
</dbReference>
<dbReference type="STRING" id="3088.A0A383VJS1"/>
<dbReference type="PROSITE" id="PS50213">
    <property type="entry name" value="FAS1"/>
    <property type="match status" value="1"/>
</dbReference>
<dbReference type="InterPro" id="IPR036378">
    <property type="entry name" value="FAS1_dom_sf"/>
</dbReference>
<protein>
    <recommendedName>
        <fullName evidence="1">FAS1 domain-containing protein</fullName>
    </recommendedName>
</protein>
<dbReference type="Gene3D" id="2.30.180.10">
    <property type="entry name" value="FAS1 domain"/>
    <property type="match status" value="1"/>
</dbReference>
<dbReference type="GO" id="GO:0005615">
    <property type="term" value="C:extracellular space"/>
    <property type="evidence" value="ECO:0007669"/>
    <property type="project" value="TreeGrafter"/>
</dbReference>
<dbReference type="SMART" id="SM00554">
    <property type="entry name" value="FAS1"/>
    <property type="match status" value="1"/>
</dbReference>
<sequence length="175" mass="18359">MQTAGIVVEPSTAFTILAPTNFAFADRLNKTFNITPADLLKPESKEKLQTVLGYHIITSGAVKSSQLRDCLTVATALRDPNNATANLTVRVRKGKVDFEGPTNDARVITADISAGESVIHILDDVLLPPGVGAKAVAPSFPSLAAVLQGANLTILAAAVQPTNNTILAPSDFAFH</sequence>
<dbReference type="Proteomes" id="UP000256970">
    <property type="component" value="Unassembled WGS sequence"/>
</dbReference>
<proteinExistence type="predicted"/>
<accession>A0A383VJS1</accession>
<keyword evidence="3" id="KW-1185">Reference proteome</keyword>
<organism evidence="2 3">
    <name type="scientific">Tetradesmus obliquus</name>
    <name type="common">Green alga</name>
    <name type="synonym">Acutodesmus obliquus</name>
    <dbReference type="NCBI Taxonomy" id="3088"/>
    <lineage>
        <taxon>Eukaryota</taxon>
        <taxon>Viridiplantae</taxon>
        <taxon>Chlorophyta</taxon>
        <taxon>core chlorophytes</taxon>
        <taxon>Chlorophyceae</taxon>
        <taxon>CS clade</taxon>
        <taxon>Sphaeropleales</taxon>
        <taxon>Scenedesmaceae</taxon>
        <taxon>Tetradesmus</taxon>
    </lineage>
</organism>
<dbReference type="InterPro" id="IPR050904">
    <property type="entry name" value="Adhesion/Biosynth-related"/>
</dbReference>
<dbReference type="AlphaFoldDB" id="A0A383VJS1"/>
<dbReference type="EMBL" id="FNXT01000662">
    <property type="protein sequence ID" value="SZX65778.1"/>
    <property type="molecule type" value="Genomic_DNA"/>
</dbReference>
<evidence type="ECO:0000313" key="3">
    <source>
        <dbReference type="Proteomes" id="UP000256970"/>
    </source>
</evidence>
<gene>
    <name evidence="2" type="ORF">BQ4739_LOCUS6244</name>
</gene>
<feature type="domain" description="FAS1" evidence="1">
    <location>
        <begin position="1"/>
        <end position="126"/>
    </location>
</feature>
<dbReference type="Pfam" id="PF02469">
    <property type="entry name" value="Fasciclin"/>
    <property type="match status" value="1"/>
</dbReference>
<evidence type="ECO:0000259" key="1">
    <source>
        <dbReference type="PROSITE" id="PS50213"/>
    </source>
</evidence>
<dbReference type="InterPro" id="IPR000782">
    <property type="entry name" value="FAS1_domain"/>
</dbReference>